<keyword evidence="1" id="KW-0472">Membrane</keyword>
<proteinExistence type="predicted"/>
<keyword evidence="1" id="KW-0812">Transmembrane</keyword>
<gene>
    <name evidence="2" type="ORF">Sviol_29680</name>
</gene>
<evidence type="ECO:0000313" key="3">
    <source>
        <dbReference type="Proteomes" id="UP001050808"/>
    </source>
</evidence>
<dbReference type="Proteomes" id="UP001050808">
    <property type="component" value="Unassembled WGS sequence"/>
</dbReference>
<feature type="transmembrane region" description="Helical" evidence="1">
    <location>
        <begin position="259"/>
        <end position="277"/>
    </location>
</feature>
<dbReference type="EMBL" id="BNDY01000008">
    <property type="protein sequence ID" value="GHI38560.1"/>
    <property type="molecule type" value="Genomic_DNA"/>
</dbReference>
<accession>A0ABQ3QMR1</accession>
<evidence type="ECO:0008006" key="4">
    <source>
        <dbReference type="Google" id="ProtNLM"/>
    </source>
</evidence>
<feature type="transmembrane region" description="Helical" evidence="1">
    <location>
        <begin position="208"/>
        <end position="228"/>
    </location>
</feature>
<evidence type="ECO:0000256" key="1">
    <source>
        <dbReference type="SAM" id="Phobius"/>
    </source>
</evidence>
<reference evidence="2" key="1">
    <citation type="submission" date="2024-05" db="EMBL/GenBank/DDBJ databases">
        <title>Whole genome shotgun sequence of Streptomyces violascens NBRC 12920.</title>
        <authorList>
            <person name="Komaki H."/>
            <person name="Tamura T."/>
        </authorList>
    </citation>
    <scope>NUCLEOTIDE SEQUENCE</scope>
    <source>
        <strain evidence="2">NBRC 12920</strain>
    </source>
</reference>
<keyword evidence="1" id="KW-1133">Transmembrane helix</keyword>
<sequence>MGNPGFRGRVRSFLSAVLIVLAAVLVPLGAIAAWAKTKIGSSDRYVAAMAPLAGNRAVRGEVAAKVTDAIVRNIDAGPLQAPVASLIGGAVRSFTTTSAFQDVWNTANRAAHASVLSALTHNGDGNDVRIDLAPAIRQIKTELEVRGVPFANEIPVEHTDLTVVESTKLGPVRTVFRWLRRVGVWGAVVCLAAASGAVAVAVRHRRALIGVGTGLAVGAAVLHILVAVGRSLTLDGLPADSDPSAAGAVYDALTDFLSTAAWAVLAFGLALALGAWLTGRLWKRGRPAAEGPRPGPVRAGSPDQS</sequence>
<comment type="caution">
    <text evidence="2">The sequence shown here is derived from an EMBL/GenBank/DDBJ whole genome shotgun (WGS) entry which is preliminary data.</text>
</comment>
<feature type="transmembrane region" description="Helical" evidence="1">
    <location>
        <begin position="182"/>
        <end position="201"/>
    </location>
</feature>
<protein>
    <recommendedName>
        <fullName evidence="4">Integral membrane protein</fullName>
    </recommendedName>
</protein>
<feature type="transmembrane region" description="Helical" evidence="1">
    <location>
        <begin position="12"/>
        <end position="35"/>
    </location>
</feature>
<name>A0ABQ3QMR1_9ACTN</name>
<organism evidence="2 3">
    <name type="scientific">Streptomyces violascens</name>
    <dbReference type="NCBI Taxonomy" id="67381"/>
    <lineage>
        <taxon>Bacteria</taxon>
        <taxon>Bacillati</taxon>
        <taxon>Actinomycetota</taxon>
        <taxon>Actinomycetes</taxon>
        <taxon>Kitasatosporales</taxon>
        <taxon>Streptomycetaceae</taxon>
        <taxon>Streptomyces</taxon>
    </lineage>
</organism>
<evidence type="ECO:0000313" key="2">
    <source>
        <dbReference type="EMBL" id="GHI38560.1"/>
    </source>
</evidence>
<keyword evidence="3" id="KW-1185">Reference proteome</keyword>